<dbReference type="PRINTS" id="PR00382">
    <property type="entry name" value="LIPIDTRNSFER"/>
</dbReference>
<keyword evidence="3" id="KW-0446">Lipid-binding</keyword>
<proteinExistence type="inferred from homology"/>
<dbReference type="GO" id="GO:0008289">
    <property type="term" value="F:lipid binding"/>
    <property type="evidence" value="ECO:0007669"/>
    <property type="project" value="UniProtKB-KW"/>
</dbReference>
<keyword evidence="2" id="KW-1015">Disulfide bond</keyword>
<evidence type="ECO:0000256" key="1">
    <source>
        <dbReference type="ARBA" id="ARBA00009748"/>
    </source>
</evidence>
<gene>
    <name evidence="6" type="ORF">D0Y65_049206</name>
</gene>
<dbReference type="GO" id="GO:0006869">
    <property type="term" value="P:lipid transport"/>
    <property type="evidence" value="ECO:0007669"/>
    <property type="project" value="InterPro"/>
</dbReference>
<feature type="chain" id="PRO_5019080785" description="Non-specific lipid-transfer protein" evidence="4">
    <location>
        <begin position="31"/>
        <end position="124"/>
    </location>
</feature>
<evidence type="ECO:0000256" key="3">
    <source>
        <dbReference type="RuleBase" id="RU000628"/>
    </source>
</evidence>
<feature type="domain" description="Bifunctional inhibitor/plant lipid transfer protein/seed storage helical" evidence="5">
    <location>
        <begin position="34"/>
        <end position="119"/>
    </location>
</feature>
<feature type="signal peptide" evidence="4">
    <location>
        <begin position="1"/>
        <end position="30"/>
    </location>
</feature>
<dbReference type="AlphaFoldDB" id="A0A445FW97"/>
<dbReference type="Pfam" id="PF00234">
    <property type="entry name" value="Tryp_alpha_amyl"/>
    <property type="match status" value="1"/>
</dbReference>
<dbReference type="PROSITE" id="PS00597">
    <property type="entry name" value="PLANT_LTP"/>
    <property type="match status" value="1"/>
</dbReference>
<evidence type="ECO:0000259" key="5">
    <source>
        <dbReference type="SMART" id="SM00499"/>
    </source>
</evidence>
<dbReference type="SMART" id="SM00499">
    <property type="entry name" value="AAI"/>
    <property type="match status" value="1"/>
</dbReference>
<comment type="function">
    <text evidence="3">Plant non-specific lipid-transfer proteins transfer phospholipids as well as galactolipids across membranes. May play a role in wax or cutin deposition in the cell walls of expanding epidermal cells and certain secretory tissues.</text>
</comment>
<keyword evidence="7" id="KW-1185">Reference proteome</keyword>
<dbReference type="CDD" id="cd01960">
    <property type="entry name" value="nsLTP1"/>
    <property type="match status" value="1"/>
</dbReference>
<keyword evidence="3" id="KW-0813">Transport</keyword>
<accession>A0A445FW97</accession>
<sequence length="124" mass="13051">MASSLLVRVASCMVVVWMFSFGHIIPLAEAEIPCGRVQITVAPCIGYLRGSGGGVPAPCCNGVKSINNQAKTIPDRQGVCRCLKSTVLSLPGLNLATLSALPSKCGINLPYKITPTIDCNTVKY</sequence>
<organism evidence="6 7">
    <name type="scientific">Glycine soja</name>
    <name type="common">Wild soybean</name>
    <dbReference type="NCBI Taxonomy" id="3848"/>
    <lineage>
        <taxon>Eukaryota</taxon>
        <taxon>Viridiplantae</taxon>
        <taxon>Streptophyta</taxon>
        <taxon>Embryophyta</taxon>
        <taxon>Tracheophyta</taxon>
        <taxon>Spermatophyta</taxon>
        <taxon>Magnoliopsida</taxon>
        <taxon>eudicotyledons</taxon>
        <taxon>Gunneridae</taxon>
        <taxon>Pentapetalae</taxon>
        <taxon>rosids</taxon>
        <taxon>fabids</taxon>
        <taxon>Fabales</taxon>
        <taxon>Fabaceae</taxon>
        <taxon>Papilionoideae</taxon>
        <taxon>50 kb inversion clade</taxon>
        <taxon>NPAAA clade</taxon>
        <taxon>indigoferoid/millettioid clade</taxon>
        <taxon>Phaseoleae</taxon>
        <taxon>Glycine</taxon>
        <taxon>Glycine subgen. Soja</taxon>
    </lineage>
</organism>
<keyword evidence="4" id="KW-0732">Signal</keyword>
<dbReference type="Proteomes" id="UP000289340">
    <property type="component" value="Chromosome 18"/>
</dbReference>
<name>A0A445FW97_GLYSO</name>
<dbReference type="EMBL" id="QZWG01000018">
    <property type="protein sequence ID" value="RZB53064.1"/>
    <property type="molecule type" value="Genomic_DNA"/>
</dbReference>
<dbReference type="InterPro" id="IPR036312">
    <property type="entry name" value="Bifun_inhib/LTP/seed_sf"/>
</dbReference>
<dbReference type="PANTHER" id="PTHR33076">
    <property type="entry name" value="NON-SPECIFIC LIPID-TRANSFER PROTEIN 2-RELATED"/>
    <property type="match status" value="1"/>
</dbReference>
<protein>
    <recommendedName>
        <fullName evidence="3">Non-specific lipid-transfer protein</fullName>
    </recommendedName>
</protein>
<dbReference type="Gramene" id="XM_028357325.1">
    <property type="protein sequence ID" value="XP_028213126.1"/>
    <property type="gene ID" value="LOC114395524"/>
</dbReference>
<dbReference type="InterPro" id="IPR016140">
    <property type="entry name" value="Bifunc_inhib/LTP/seed_store"/>
</dbReference>
<evidence type="ECO:0000313" key="6">
    <source>
        <dbReference type="EMBL" id="RZB53064.1"/>
    </source>
</evidence>
<reference evidence="6 7" key="1">
    <citation type="submission" date="2018-09" db="EMBL/GenBank/DDBJ databases">
        <title>A high-quality reference genome of wild soybean provides a powerful tool to mine soybean genomes.</title>
        <authorList>
            <person name="Xie M."/>
            <person name="Chung C.Y.L."/>
            <person name="Li M.-W."/>
            <person name="Wong F.-L."/>
            <person name="Chan T.-F."/>
            <person name="Lam H.-M."/>
        </authorList>
    </citation>
    <scope>NUCLEOTIDE SEQUENCE [LARGE SCALE GENOMIC DNA]</scope>
    <source>
        <strain evidence="7">cv. W05</strain>
        <tissue evidence="6">Hypocotyl of etiolated seedlings</tissue>
    </source>
</reference>
<evidence type="ECO:0000256" key="2">
    <source>
        <dbReference type="ARBA" id="ARBA00023157"/>
    </source>
</evidence>
<comment type="similarity">
    <text evidence="1 3">Belongs to the plant LTP family.</text>
</comment>
<dbReference type="InterPro" id="IPR000528">
    <property type="entry name" value="Plant_nsLTP"/>
</dbReference>
<evidence type="ECO:0000313" key="7">
    <source>
        <dbReference type="Proteomes" id="UP000289340"/>
    </source>
</evidence>
<dbReference type="Gene3D" id="1.10.110.10">
    <property type="entry name" value="Plant lipid-transfer and hydrophobic proteins"/>
    <property type="match status" value="1"/>
</dbReference>
<dbReference type="SUPFAM" id="SSF47699">
    <property type="entry name" value="Bifunctional inhibitor/lipid-transfer protein/seed storage 2S albumin"/>
    <property type="match status" value="1"/>
</dbReference>
<evidence type="ECO:0000256" key="4">
    <source>
        <dbReference type="SAM" id="SignalP"/>
    </source>
</evidence>
<comment type="caution">
    <text evidence="6">The sequence shown here is derived from an EMBL/GenBank/DDBJ whole genome shotgun (WGS) entry which is preliminary data.</text>
</comment>